<evidence type="ECO:0000256" key="1">
    <source>
        <dbReference type="ARBA" id="ARBA00006889"/>
    </source>
</evidence>
<dbReference type="PIRSF" id="PIRSF036893">
    <property type="entry name" value="Lipocalin_ApoD"/>
    <property type="match status" value="1"/>
</dbReference>
<dbReference type="EMBL" id="WBVY01000010">
    <property type="protein sequence ID" value="KAB2654799.1"/>
    <property type="molecule type" value="Genomic_DNA"/>
</dbReference>
<keyword evidence="2" id="KW-0472">Membrane</keyword>
<dbReference type="InterPro" id="IPR047202">
    <property type="entry name" value="Lipocalin_Blc-like_dom"/>
</dbReference>
<comment type="similarity">
    <text evidence="1 2">Belongs to the calycin superfamily. Lipocalin family.</text>
</comment>
<name>A0A7V7VQG3_9HYPH</name>
<dbReference type="SUPFAM" id="SSF50814">
    <property type="entry name" value="Lipocalins"/>
    <property type="match status" value="1"/>
</dbReference>
<dbReference type="InterPro" id="IPR002446">
    <property type="entry name" value="Lipocalin_bac"/>
</dbReference>
<dbReference type="Pfam" id="PF08212">
    <property type="entry name" value="Lipocalin_2"/>
    <property type="match status" value="1"/>
</dbReference>
<dbReference type="GO" id="GO:0009279">
    <property type="term" value="C:cell outer membrane"/>
    <property type="evidence" value="ECO:0007669"/>
    <property type="project" value="UniProtKB-SubCell"/>
</dbReference>
<keyword evidence="2" id="KW-0998">Cell outer membrane</keyword>
<protein>
    <recommendedName>
        <fullName evidence="2">Outer membrane lipoprotein Blc</fullName>
    </recommendedName>
</protein>
<dbReference type="InterPro" id="IPR012674">
    <property type="entry name" value="Calycin"/>
</dbReference>
<dbReference type="PANTHER" id="PTHR10612:SF34">
    <property type="entry name" value="APOLIPOPROTEIN D"/>
    <property type="match status" value="1"/>
</dbReference>
<dbReference type="InterPro" id="IPR022271">
    <property type="entry name" value="Lipocalin_ApoD"/>
</dbReference>
<evidence type="ECO:0000313" key="5">
    <source>
        <dbReference type="Proteomes" id="UP000460650"/>
    </source>
</evidence>
<keyword evidence="2" id="KW-0446">Lipid-binding</keyword>
<comment type="function">
    <text evidence="2">Involved in the storage or transport of lipids necessary for membrane maintenance under stressful conditions. Displays a binding preference for lysophospholipids.</text>
</comment>
<comment type="subcellular location">
    <subcellularLocation>
        <location evidence="2">Cell outer membrane</location>
    </subcellularLocation>
</comment>
<evidence type="ECO:0000259" key="3">
    <source>
        <dbReference type="Pfam" id="PF08212"/>
    </source>
</evidence>
<dbReference type="PANTHER" id="PTHR10612">
    <property type="entry name" value="APOLIPOPROTEIN D"/>
    <property type="match status" value="1"/>
</dbReference>
<dbReference type="InterPro" id="IPR022272">
    <property type="entry name" value="Lipocalin_CS"/>
</dbReference>
<dbReference type="GO" id="GO:0008289">
    <property type="term" value="F:lipid binding"/>
    <property type="evidence" value="ECO:0007669"/>
    <property type="project" value="UniProtKB-UniRule"/>
</dbReference>
<reference evidence="4 5" key="1">
    <citation type="submission" date="2019-09" db="EMBL/GenBank/DDBJ databases">
        <title>Taxonomic organization of the family Brucellaceae based on a phylogenomic approach.</title>
        <authorList>
            <person name="Leclercq S."/>
            <person name="Cloeckaert A."/>
            <person name="Zygmunt M.S."/>
        </authorList>
    </citation>
    <scope>NUCLEOTIDE SEQUENCE [LARGE SCALE GENOMIC DNA]</scope>
    <source>
        <strain evidence="4 5">TA93</strain>
    </source>
</reference>
<accession>A0A7V7VQG3</accession>
<gene>
    <name evidence="4" type="ORF">F9K94_23170</name>
</gene>
<dbReference type="PROSITE" id="PS00213">
    <property type="entry name" value="LIPOCALIN"/>
    <property type="match status" value="1"/>
</dbReference>
<feature type="signal peptide" evidence="2">
    <location>
        <begin position="1"/>
        <end position="22"/>
    </location>
</feature>
<proteinExistence type="inferred from homology"/>
<dbReference type="RefSeq" id="WP_151591349.1">
    <property type="nucleotide sequence ID" value="NZ_WBVY01000010.1"/>
</dbReference>
<dbReference type="AlphaFoldDB" id="A0A7V7VQG3"/>
<keyword evidence="2" id="KW-0732">Signal</keyword>
<keyword evidence="2" id="KW-0449">Lipoprotein</keyword>
<evidence type="ECO:0000256" key="2">
    <source>
        <dbReference type="PIRNR" id="PIRNR036893"/>
    </source>
</evidence>
<dbReference type="CDD" id="cd19438">
    <property type="entry name" value="lipocalin_Blc-like"/>
    <property type="match status" value="1"/>
</dbReference>
<dbReference type="GO" id="GO:0006950">
    <property type="term" value="P:response to stress"/>
    <property type="evidence" value="ECO:0007669"/>
    <property type="project" value="UniProtKB-ARBA"/>
</dbReference>
<feature type="chain" id="PRO_5031674489" description="Outer membrane lipoprotein Blc" evidence="2">
    <location>
        <begin position="23"/>
        <end position="181"/>
    </location>
</feature>
<feature type="domain" description="Lipocalin/cytosolic fatty-acid binding" evidence="3">
    <location>
        <begin position="37"/>
        <end position="177"/>
    </location>
</feature>
<dbReference type="InterPro" id="IPR000566">
    <property type="entry name" value="Lipocln_cytosolic_FA-bd_dom"/>
</dbReference>
<dbReference type="PRINTS" id="PR01171">
    <property type="entry name" value="BCTLIPOCALIN"/>
</dbReference>
<comment type="subunit">
    <text evidence="2">Homodimer.</text>
</comment>
<sequence>MRTAKFLLGISGLALGIALARAASPQVPKGVIPVKPFDISRYLGKWFELGRIENRFERGLTHTSAEYSLNADGTVRVVNRGFDPWKGCTTSATGTARFVGATDEGALQVSFFGPFFGGYNIVDLDANYEWSIVVGSSRNYFWVLSRSAVLTTELKARAVAVALLLGINPDAIHWIPQEKPL</sequence>
<comment type="caution">
    <text evidence="4">The sequence shown here is derived from an EMBL/GenBank/DDBJ whole genome shotgun (WGS) entry which is preliminary data.</text>
</comment>
<organism evidence="4 5">
    <name type="scientific">Brucella tritici</name>
    <dbReference type="NCBI Taxonomy" id="94626"/>
    <lineage>
        <taxon>Bacteria</taxon>
        <taxon>Pseudomonadati</taxon>
        <taxon>Pseudomonadota</taxon>
        <taxon>Alphaproteobacteria</taxon>
        <taxon>Hyphomicrobiales</taxon>
        <taxon>Brucellaceae</taxon>
        <taxon>Brucella/Ochrobactrum group</taxon>
        <taxon>Brucella</taxon>
    </lineage>
</organism>
<dbReference type="Gene3D" id="2.40.128.20">
    <property type="match status" value="1"/>
</dbReference>
<dbReference type="Proteomes" id="UP000460650">
    <property type="component" value="Unassembled WGS sequence"/>
</dbReference>
<evidence type="ECO:0000313" key="4">
    <source>
        <dbReference type="EMBL" id="KAB2654799.1"/>
    </source>
</evidence>